<evidence type="ECO:0000256" key="1">
    <source>
        <dbReference type="SAM" id="MobiDB-lite"/>
    </source>
</evidence>
<organism evidence="3 4">
    <name type="scientific">Coccomyxa viridis</name>
    <dbReference type="NCBI Taxonomy" id="1274662"/>
    <lineage>
        <taxon>Eukaryota</taxon>
        <taxon>Viridiplantae</taxon>
        <taxon>Chlorophyta</taxon>
        <taxon>core chlorophytes</taxon>
        <taxon>Trebouxiophyceae</taxon>
        <taxon>Trebouxiophyceae incertae sedis</taxon>
        <taxon>Coccomyxaceae</taxon>
        <taxon>Coccomyxa</taxon>
    </lineage>
</organism>
<sequence>MLVTVGAVLACLAGISLTLLYAASDLRRRAGATDEEGHDGDATEKLSLKPAEKKWKPRKQSAESAFLSIIAAFAIFSALAGLLALLLWQYGQEPPRLKCVPPGAEERIAMFGPMHGFSHPTSTSSSTAQKLFNQGMLLASGFNQPESLAAFSLAAHEDPTSAMAEWGIAYAQGPGANRETVTEPKPYPSFNPQDFPACQEHAQKALHLAVQALKDAATSGPGQQELLQKELAYAEAQVARFANGTAMEPERAVAQQRYAELMEGIGERYQDVQAKALAAEGYMTVKQWNYYDEKGQLWPEAERAERLIMETLQQDPKNPLAHHLHIHVSETAQQSLIADSLTPKRAEGSGVMMTFEGGPWDDHVGHLLHMPGHIHIRNGRWKDAVTANIRAYKADMELTKHCMVAYGPEHNTDMLIYAAQMAGMTAKAEEFGGKLREYQELMFPAAYGENTREWTHLVLTKVMFAKWDDILAIREVPETARGQCPSGGLPYATAMYHYARALALAAKAEGAAQRGATGESQRLKGLAETSLALLREAEGKIPEEEPTVPGPPPGIYGCDYQTLARIAVLHAEARMALLSRNTKVAVAKLEEAKGVEDGMAYNEPPRLYQPIRHCLGYVLSNVTGEHSQAEQAYREDLLELPKNGWSLLGLGQSLRAQGSSGADDVLLGQFPAVWKDADTVIETSCLAFSQL</sequence>
<keyword evidence="4" id="KW-1185">Reference proteome</keyword>
<reference evidence="3 4" key="1">
    <citation type="submission" date="2024-06" db="EMBL/GenBank/DDBJ databases">
        <authorList>
            <person name="Kraege A."/>
            <person name="Thomma B."/>
        </authorList>
    </citation>
    <scope>NUCLEOTIDE SEQUENCE [LARGE SCALE GENOMIC DNA]</scope>
</reference>
<proteinExistence type="predicted"/>
<name>A0ABP1FI15_9CHLO</name>
<keyword evidence="2" id="KW-0812">Transmembrane</keyword>
<comment type="caution">
    <text evidence="3">The sequence shown here is derived from an EMBL/GenBank/DDBJ whole genome shotgun (WGS) entry which is preliminary data.</text>
</comment>
<accession>A0ABP1FI15</accession>
<feature type="compositionally biased region" description="Basic and acidic residues" evidence="1">
    <location>
        <begin position="39"/>
        <end position="54"/>
    </location>
</feature>
<feature type="region of interest" description="Disordered" evidence="1">
    <location>
        <begin position="31"/>
        <end position="55"/>
    </location>
</feature>
<gene>
    <name evidence="3" type="primary">g1453</name>
    <name evidence="3" type="ORF">VP750_LOCUS1249</name>
</gene>
<feature type="transmembrane region" description="Helical" evidence="2">
    <location>
        <begin position="65"/>
        <end position="88"/>
    </location>
</feature>
<evidence type="ECO:0000256" key="2">
    <source>
        <dbReference type="SAM" id="Phobius"/>
    </source>
</evidence>
<keyword evidence="2" id="KW-1133">Transmembrane helix</keyword>
<evidence type="ECO:0000313" key="4">
    <source>
        <dbReference type="Proteomes" id="UP001497392"/>
    </source>
</evidence>
<dbReference type="Proteomes" id="UP001497392">
    <property type="component" value="Unassembled WGS sequence"/>
</dbReference>
<dbReference type="PANTHER" id="PTHR45588">
    <property type="entry name" value="TPR DOMAIN-CONTAINING PROTEIN"/>
    <property type="match status" value="1"/>
</dbReference>
<evidence type="ECO:0000313" key="3">
    <source>
        <dbReference type="EMBL" id="CAL5219590.1"/>
    </source>
</evidence>
<protein>
    <submittedName>
        <fullName evidence="3">G1453 protein</fullName>
    </submittedName>
</protein>
<dbReference type="EMBL" id="CAXHTA020000002">
    <property type="protein sequence ID" value="CAL5219590.1"/>
    <property type="molecule type" value="Genomic_DNA"/>
</dbReference>
<dbReference type="PANTHER" id="PTHR45588:SF1">
    <property type="entry name" value="WW DOMAIN-CONTAINING PROTEIN"/>
    <property type="match status" value="1"/>
</dbReference>
<keyword evidence="2" id="KW-0472">Membrane</keyword>